<sequence>MCRSGSRCCPPIKLRVACVVAASILTARAGTYAIAACYVAALRVMDQRIAMSLQVLGAGLGRTGTLSLKFALEHLGFGPCYHATEVAANMRTALPLWNAAERGAADWSAIFAGYRSSTDHPGCYYWRQLIEVYPQAKVVLTVRDPDSWFESVTQTILMPGRKSTFVGPEGETFSTFLKQQMGGRSQDRAFMVDYFNRWNQAVIDTVPADRLLVFSARQGWAPLCSFLGVPVPHKPYPHLHARPRLRWFTRGLRLPDDVAARERHVREYLEYLREDLFG</sequence>
<gene>
    <name evidence="2" type="ordered locus">XOO3801</name>
</gene>
<feature type="signal peptide" evidence="1">
    <location>
        <begin position="1"/>
        <end position="29"/>
    </location>
</feature>
<dbReference type="PANTHER" id="PTHR36978">
    <property type="entry name" value="P-LOOP CONTAINING NUCLEOTIDE TRIPHOSPHATE HYDROLASE"/>
    <property type="match status" value="1"/>
</dbReference>
<proteinExistence type="predicted"/>
<dbReference type="InterPro" id="IPR027417">
    <property type="entry name" value="P-loop_NTPase"/>
</dbReference>
<evidence type="ECO:0000256" key="1">
    <source>
        <dbReference type="SAM" id="SignalP"/>
    </source>
</evidence>
<reference evidence="2 3" key="1">
    <citation type="journal article" date="2005" name="Nucleic Acids Res.">
        <title>The genome sequence of Xanthomonas oryzae pathovar oryzae KACC10331, the bacterial blight pathogen of rice.</title>
        <authorList>
            <person name="Lee B.M."/>
            <person name="Park Y.J."/>
            <person name="Park D.S."/>
            <person name="Kang H.W."/>
            <person name="Kim J.G."/>
            <person name="Song E.S."/>
            <person name="Park I.C."/>
            <person name="Yoon U.H."/>
            <person name="Hahn J.H."/>
            <person name="Koo B.S."/>
            <person name="Lee G.B."/>
            <person name="Kim H."/>
            <person name="Park H.S."/>
            <person name="Yoon K.O."/>
            <person name="Kim J.H."/>
            <person name="Jung C.H."/>
            <person name="Koh N.H."/>
            <person name="Seo J.S."/>
            <person name="Go S.J."/>
        </authorList>
    </citation>
    <scope>NUCLEOTIDE SEQUENCE [LARGE SCALE GENOMIC DNA]</scope>
    <source>
        <strain evidence="3">KACC10331 / KXO85</strain>
    </source>
</reference>
<evidence type="ECO:0008006" key="4">
    <source>
        <dbReference type="Google" id="ProtNLM"/>
    </source>
</evidence>
<accession>Q5GW66</accession>
<dbReference type="PANTHER" id="PTHR36978:SF4">
    <property type="entry name" value="P-LOOP CONTAINING NUCLEOSIDE TRIPHOSPHATE HYDROLASE PROTEIN"/>
    <property type="match status" value="1"/>
</dbReference>
<dbReference type="EMBL" id="AE013598">
    <property type="protein sequence ID" value="AAW77055.1"/>
    <property type="molecule type" value="Genomic_DNA"/>
</dbReference>
<evidence type="ECO:0000313" key="2">
    <source>
        <dbReference type="EMBL" id="AAW77055.1"/>
    </source>
</evidence>
<evidence type="ECO:0000313" key="3">
    <source>
        <dbReference type="Proteomes" id="UP000006735"/>
    </source>
</evidence>
<feature type="chain" id="PRO_5004256930" description="Sulfotransferase family protein" evidence="1">
    <location>
        <begin position="30"/>
        <end position="278"/>
    </location>
</feature>
<dbReference type="AlphaFoldDB" id="Q5GW66"/>
<dbReference type="Gene3D" id="3.40.50.300">
    <property type="entry name" value="P-loop containing nucleotide triphosphate hydrolases"/>
    <property type="match status" value="1"/>
</dbReference>
<name>Q5GW66_XANOR</name>
<dbReference type="KEGG" id="xoo:XOO3801"/>
<dbReference type="Proteomes" id="UP000006735">
    <property type="component" value="Chromosome"/>
</dbReference>
<dbReference type="Pfam" id="PF17784">
    <property type="entry name" value="Sulfotransfer_4"/>
    <property type="match status" value="1"/>
</dbReference>
<keyword evidence="1" id="KW-0732">Signal</keyword>
<dbReference type="SUPFAM" id="SSF52540">
    <property type="entry name" value="P-loop containing nucleoside triphosphate hydrolases"/>
    <property type="match status" value="1"/>
</dbReference>
<dbReference type="HOGENOM" id="CLU_061199_2_0_6"/>
<protein>
    <recommendedName>
        <fullName evidence="4">Sulfotransferase family protein</fullName>
    </recommendedName>
</protein>
<dbReference type="InterPro" id="IPR040632">
    <property type="entry name" value="Sulfotransfer_4"/>
</dbReference>
<dbReference type="STRING" id="291331.XOO3801"/>
<keyword evidence="3" id="KW-1185">Reference proteome</keyword>
<organism evidence="2 3">
    <name type="scientific">Xanthomonas oryzae pv. oryzae (strain KACC10331 / KXO85)</name>
    <dbReference type="NCBI Taxonomy" id="291331"/>
    <lineage>
        <taxon>Bacteria</taxon>
        <taxon>Pseudomonadati</taxon>
        <taxon>Pseudomonadota</taxon>
        <taxon>Gammaproteobacteria</taxon>
        <taxon>Lysobacterales</taxon>
        <taxon>Lysobacteraceae</taxon>
        <taxon>Xanthomonas</taxon>
    </lineage>
</organism>